<evidence type="ECO:0000313" key="2">
    <source>
        <dbReference type="Proteomes" id="UP000683429"/>
    </source>
</evidence>
<evidence type="ECO:0008006" key="3">
    <source>
        <dbReference type="Google" id="ProtNLM"/>
    </source>
</evidence>
<name>A0ABX8H7C8_9BACL</name>
<reference evidence="1 2" key="1">
    <citation type="submission" date="2021-06" db="EMBL/GenBank/DDBJ databases">
        <title>Whole genome sequence of Paenibacillus sophorae DSM23020 for comparative genomics.</title>
        <authorList>
            <person name="Kim M.-J."/>
            <person name="Lee G."/>
            <person name="Shin J.-H."/>
        </authorList>
    </citation>
    <scope>NUCLEOTIDE SEQUENCE [LARGE SCALE GENOMIC DNA]</scope>
    <source>
        <strain evidence="1 2">DSM 23020</strain>
    </source>
</reference>
<dbReference type="RefSeq" id="WP_216700388.1">
    <property type="nucleotide sequence ID" value="NZ_CP076607.1"/>
</dbReference>
<keyword evidence="2" id="KW-1185">Reference proteome</keyword>
<dbReference type="EMBL" id="CP076607">
    <property type="protein sequence ID" value="QWU13802.1"/>
    <property type="molecule type" value="Genomic_DNA"/>
</dbReference>
<dbReference type="Proteomes" id="UP000683429">
    <property type="component" value="Chromosome"/>
</dbReference>
<sequence length="55" mass="6514">MIPKYINGIPTLMKRTEEKINSQQKTVHTMVWEIVNSEFKLTEDYNEPYVDPEGQ</sequence>
<gene>
    <name evidence="1" type="ORF">KP014_17740</name>
</gene>
<proteinExistence type="predicted"/>
<protein>
    <recommendedName>
        <fullName evidence="3">YqzL-like protein</fullName>
    </recommendedName>
</protein>
<evidence type="ECO:0000313" key="1">
    <source>
        <dbReference type="EMBL" id="QWU13802.1"/>
    </source>
</evidence>
<accession>A0ABX8H7C8</accession>
<organism evidence="1 2">
    <name type="scientific">Paenibacillus sophorae</name>
    <dbReference type="NCBI Taxonomy" id="1333845"/>
    <lineage>
        <taxon>Bacteria</taxon>
        <taxon>Bacillati</taxon>
        <taxon>Bacillota</taxon>
        <taxon>Bacilli</taxon>
        <taxon>Bacillales</taxon>
        <taxon>Paenibacillaceae</taxon>
        <taxon>Paenibacillus</taxon>
    </lineage>
</organism>